<organism evidence="1 2">
    <name type="scientific">Pangasius djambal</name>
    <dbReference type="NCBI Taxonomy" id="1691987"/>
    <lineage>
        <taxon>Eukaryota</taxon>
        <taxon>Metazoa</taxon>
        <taxon>Chordata</taxon>
        <taxon>Craniata</taxon>
        <taxon>Vertebrata</taxon>
        <taxon>Euteleostomi</taxon>
        <taxon>Actinopterygii</taxon>
        <taxon>Neopterygii</taxon>
        <taxon>Teleostei</taxon>
        <taxon>Ostariophysi</taxon>
        <taxon>Siluriformes</taxon>
        <taxon>Pangasiidae</taxon>
        <taxon>Pangasius</taxon>
    </lineage>
</organism>
<evidence type="ECO:0000313" key="2">
    <source>
        <dbReference type="Proteomes" id="UP000830395"/>
    </source>
</evidence>
<dbReference type="EMBL" id="CM040975">
    <property type="protein sequence ID" value="MCJ8729081.1"/>
    <property type="molecule type" value="Genomic_DNA"/>
</dbReference>
<reference evidence="1" key="1">
    <citation type="submission" date="2020-02" db="EMBL/GenBank/DDBJ databases">
        <title>Genome sequencing of the panga catfish, Pangasius djambal.</title>
        <authorList>
            <person name="Wen M."/>
            <person name="Zahm M."/>
            <person name="Roques C."/>
            <person name="Cabau C."/>
            <person name="Klopp C."/>
            <person name="Donnadieu C."/>
            <person name="Jouanno E."/>
            <person name="Avarre J.-C."/>
            <person name="Campet M."/>
            <person name="Ha T."/>
            <person name="Dugue R."/>
            <person name="Lampietro C."/>
            <person name="Louis A."/>
            <person name="Herpin A."/>
            <person name="Echchiki A."/>
            <person name="Berthelot C."/>
            <person name="Parey E."/>
            <person name="Roest-Crollius H."/>
            <person name="Braasch I."/>
            <person name="Postlethwait J.H."/>
            <person name="Bobe J."/>
            <person name="Montfort J."/>
            <person name="Bouchez O."/>
            <person name="Begum T."/>
            <person name="Schartl M."/>
            <person name="Gustiano R."/>
            <person name="Guiguen Y."/>
        </authorList>
    </citation>
    <scope>NUCLEOTIDE SEQUENCE</scope>
    <source>
        <strain evidence="1">Pdj_M5554</strain>
    </source>
</reference>
<proteinExistence type="predicted"/>
<accession>A0ACC5Y078</accession>
<protein>
    <submittedName>
        <fullName evidence="1">Uncharacterized protein</fullName>
    </submittedName>
</protein>
<keyword evidence="2" id="KW-1185">Reference proteome</keyword>
<comment type="caution">
    <text evidence="1">The sequence shown here is derived from an EMBL/GenBank/DDBJ whole genome shotgun (WGS) entry which is preliminary data.</text>
</comment>
<sequence length="224" mass="25749">MTSKMSVSGEQDTKNDERSQIRTKKSKRICTDELETVFMDLEHKVITLIKNELKRFKKLLSPDYPACSEREVEDEEDLHSVTEGALKITLHVLKIMNHTDLANTLQNKLTSGNEKLKSNLRKKYKRINEGIPQHGSSALLNEIYTDLYITESGSGDINNEHEALITDPLPEVLLFLRITEASYLCYLVYTLRRDLIGCSWSRGYPEESRGKQIPLDEVCQQHIH</sequence>
<name>A0ACC5Y078_9TELE</name>
<evidence type="ECO:0000313" key="1">
    <source>
        <dbReference type="EMBL" id="MCJ8729081.1"/>
    </source>
</evidence>
<dbReference type="Proteomes" id="UP000830395">
    <property type="component" value="Chromosome 1"/>
</dbReference>
<gene>
    <name evidence="1" type="ORF">PDJAM_G00012210</name>
</gene>